<comment type="catalytic activity">
    <reaction evidence="1">
        <text>[(1-&gt;4)-alpha-D-glucosyl](n) + ADP-alpha-D-glucose = [(1-&gt;4)-alpha-D-glucosyl](n+1) + ADP + H(+)</text>
        <dbReference type="Rhea" id="RHEA:18189"/>
        <dbReference type="Rhea" id="RHEA-COMP:9584"/>
        <dbReference type="Rhea" id="RHEA-COMP:9587"/>
        <dbReference type="ChEBI" id="CHEBI:15378"/>
        <dbReference type="ChEBI" id="CHEBI:15444"/>
        <dbReference type="ChEBI" id="CHEBI:57498"/>
        <dbReference type="ChEBI" id="CHEBI:456216"/>
        <dbReference type="EC" id="2.4.1.21"/>
    </reaction>
</comment>
<dbReference type="Pfam" id="PF08323">
    <property type="entry name" value="Glyco_transf_5"/>
    <property type="match status" value="1"/>
</dbReference>
<reference evidence="6" key="2">
    <citation type="submission" date="2021-04" db="EMBL/GenBank/DDBJ databases">
        <authorList>
            <person name="Gilroy R."/>
        </authorList>
    </citation>
    <scope>NUCLEOTIDE SEQUENCE</scope>
    <source>
        <strain evidence="6">Gambia16-930</strain>
    </source>
</reference>
<reference evidence="6" key="1">
    <citation type="journal article" date="2021" name="PeerJ">
        <title>Extensive microbial diversity within the chicken gut microbiome revealed by metagenomics and culture.</title>
        <authorList>
            <person name="Gilroy R."/>
            <person name="Ravi A."/>
            <person name="Getino M."/>
            <person name="Pursley I."/>
            <person name="Horton D.L."/>
            <person name="Alikhan N.F."/>
            <person name="Baker D."/>
            <person name="Gharbi K."/>
            <person name="Hall N."/>
            <person name="Watson M."/>
            <person name="Adriaenssens E.M."/>
            <person name="Foster-Nyarko E."/>
            <person name="Jarju S."/>
            <person name="Secka A."/>
            <person name="Antonio M."/>
            <person name="Oren A."/>
            <person name="Chaudhuri R.R."/>
            <person name="La Ragione R."/>
            <person name="Hildebrand F."/>
            <person name="Pallen M.J."/>
        </authorList>
    </citation>
    <scope>NUCLEOTIDE SEQUENCE</scope>
    <source>
        <strain evidence="6">Gambia16-930</strain>
    </source>
</reference>
<gene>
    <name evidence="6" type="ORF">IAC47_05955</name>
</gene>
<dbReference type="PANTHER" id="PTHR45825:SF11">
    <property type="entry name" value="ALPHA AMYLASE DOMAIN-CONTAINING PROTEIN"/>
    <property type="match status" value="1"/>
</dbReference>
<evidence type="ECO:0000313" key="6">
    <source>
        <dbReference type="EMBL" id="HIW87799.1"/>
    </source>
</evidence>
<evidence type="ECO:0000256" key="3">
    <source>
        <dbReference type="ARBA" id="ARBA00022676"/>
    </source>
</evidence>
<dbReference type="GO" id="GO:0009011">
    <property type="term" value="F:alpha-1,4-glucan glucosyltransferase (ADP-glucose donor) activity"/>
    <property type="evidence" value="ECO:0007669"/>
    <property type="project" value="UniProtKB-EC"/>
</dbReference>
<organism evidence="6 7">
    <name type="scientific">Candidatus Onthomorpha intestinigallinarum</name>
    <dbReference type="NCBI Taxonomy" id="2840880"/>
    <lineage>
        <taxon>Bacteria</taxon>
        <taxon>Pseudomonadati</taxon>
        <taxon>Bacteroidota</taxon>
        <taxon>Bacteroidia</taxon>
        <taxon>Bacteroidales</taxon>
        <taxon>Candidatus Onthomorpha</taxon>
    </lineage>
</organism>
<evidence type="ECO:0000256" key="1">
    <source>
        <dbReference type="ARBA" id="ARBA00001478"/>
    </source>
</evidence>
<dbReference type="InterPro" id="IPR013534">
    <property type="entry name" value="Starch_synth_cat_dom"/>
</dbReference>
<dbReference type="Proteomes" id="UP000824267">
    <property type="component" value="Unassembled WGS sequence"/>
</dbReference>
<dbReference type="Gene3D" id="3.40.50.2000">
    <property type="entry name" value="Glycogen Phosphorylase B"/>
    <property type="match status" value="1"/>
</dbReference>
<dbReference type="EC" id="2.4.1.21" evidence="2"/>
<feature type="domain" description="Starch synthase catalytic" evidence="5">
    <location>
        <begin position="5"/>
        <end position="237"/>
    </location>
</feature>
<name>A0A9D1RH59_9BACT</name>
<evidence type="ECO:0000313" key="7">
    <source>
        <dbReference type="Proteomes" id="UP000824267"/>
    </source>
</evidence>
<proteinExistence type="predicted"/>
<evidence type="ECO:0000256" key="4">
    <source>
        <dbReference type="ARBA" id="ARBA00022679"/>
    </source>
</evidence>
<dbReference type="PANTHER" id="PTHR45825">
    <property type="entry name" value="GRANULE-BOUND STARCH SYNTHASE 1, CHLOROPLASTIC/AMYLOPLASTIC"/>
    <property type="match status" value="1"/>
</dbReference>
<accession>A0A9D1RH59</accession>
<protein>
    <recommendedName>
        <fullName evidence="2">starch synthase</fullName>
        <ecNumber evidence="2">2.4.1.21</ecNumber>
    </recommendedName>
</protein>
<dbReference type="EMBL" id="DXGG01000188">
    <property type="protein sequence ID" value="HIW87799.1"/>
    <property type="molecule type" value="Genomic_DNA"/>
</dbReference>
<dbReference type="AlphaFoldDB" id="A0A9D1RH59"/>
<evidence type="ECO:0000259" key="5">
    <source>
        <dbReference type="Pfam" id="PF08323"/>
    </source>
</evidence>
<keyword evidence="4" id="KW-0808">Transferase</keyword>
<keyword evidence="3" id="KW-0328">Glycosyltransferase</keyword>
<dbReference type="SUPFAM" id="SSF53756">
    <property type="entry name" value="UDP-Glycosyltransferase/glycogen phosphorylase"/>
    <property type="match status" value="1"/>
</dbReference>
<sequence length="274" mass="31639">MNKARVLFVNQEIKPYLNGSDIAEFGRYIPQSIQEKGREVRTFMPKFGDINERKNQLHEVIRLSGMNLIIDDADHQLIIKVASIQPARIQIYFIDNEDFFQRKANILDDNEKLFEDNDERAIFFIRGVLETIKKLSWEPNVIHCSGWFAALLPFYVKRTEYGNNPLFSNSKIVVSLFGDDFEGALCEELHKKLKTDGGTPKDWRLYKEPTYINIMKAAISYADAVVIASDNVNPELMAFVKDSQKPFVEYNDSLKELSENINNLYNSIIVPDED</sequence>
<evidence type="ECO:0000256" key="2">
    <source>
        <dbReference type="ARBA" id="ARBA00012588"/>
    </source>
</evidence>
<comment type="caution">
    <text evidence="6">The sequence shown here is derived from an EMBL/GenBank/DDBJ whole genome shotgun (WGS) entry which is preliminary data.</text>
</comment>